<sequence length="118" mass="13729">MDKNEYDASAFLDFDNLTSAEKEEFYYYFDSKIPLFLRKLTQVDIGIIHLTLSASFFIFQLIIFTSFYNKKELFKNTCFHIIFHHGVLSCIQQICHIITAILTILNVESIDSLFAIIG</sequence>
<dbReference type="AlphaFoldDB" id="A0A0N5B6S7"/>
<reference evidence="3" key="1">
    <citation type="submission" date="2017-02" db="UniProtKB">
        <authorList>
            <consortium name="WormBaseParasite"/>
        </authorList>
    </citation>
    <scope>IDENTIFICATION</scope>
</reference>
<organism evidence="2 3">
    <name type="scientific">Strongyloides papillosus</name>
    <name type="common">Intestinal threadworm</name>
    <dbReference type="NCBI Taxonomy" id="174720"/>
    <lineage>
        <taxon>Eukaryota</taxon>
        <taxon>Metazoa</taxon>
        <taxon>Ecdysozoa</taxon>
        <taxon>Nematoda</taxon>
        <taxon>Chromadorea</taxon>
        <taxon>Rhabditida</taxon>
        <taxon>Tylenchina</taxon>
        <taxon>Panagrolaimomorpha</taxon>
        <taxon>Strongyloidoidea</taxon>
        <taxon>Strongyloididae</taxon>
        <taxon>Strongyloides</taxon>
    </lineage>
</organism>
<evidence type="ECO:0000313" key="2">
    <source>
        <dbReference type="Proteomes" id="UP000046392"/>
    </source>
</evidence>
<protein>
    <submittedName>
        <fullName evidence="3">Uncharacterized protein</fullName>
    </submittedName>
</protein>
<dbReference type="Proteomes" id="UP000046392">
    <property type="component" value="Unplaced"/>
</dbReference>
<proteinExistence type="predicted"/>
<keyword evidence="1" id="KW-0812">Transmembrane</keyword>
<dbReference type="WBParaSite" id="SPAL_0000176300.1">
    <property type="protein sequence ID" value="SPAL_0000176300.1"/>
    <property type="gene ID" value="SPAL_0000176300"/>
</dbReference>
<evidence type="ECO:0000256" key="1">
    <source>
        <dbReference type="SAM" id="Phobius"/>
    </source>
</evidence>
<accession>A0A0N5B6S7</accession>
<keyword evidence="1" id="KW-0472">Membrane</keyword>
<name>A0A0N5B6S7_STREA</name>
<feature type="transmembrane region" description="Helical" evidence="1">
    <location>
        <begin position="45"/>
        <end position="69"/>
    </location>
</feature>
<keyword evidence="2" id="KW-1185">Reference proteome</keyword>
<keyword evidence="1" id="KW-1133">Transmembrane helix</keyword>
<evidence type="ECO:0000313" key="3">
    <source>
        <dbReference type="WBParaSite" id="SPAL_0000176300.1"/>
    </source>
</evidence>